<dbReference type="Pfam" id="PF00672">
    <property type="entry name" value="HAMP"/>
    <property type="match status" value="1"/>
</dbReference>
<evidence type="ECO:0000256" key="13">
    <source>
        <dbReference type="ARBA" id="ARBA00023136"/>
    </source>
</evidence>
<keyword evidence="10" id="KW-0067">ATP-binding</keyword>
<keyword evidence="5" id="KW-0597">Phosphoprotein</keyword>
<organism evidence="19 20">
    <name type="scientific">Desulfobacter hydrogenophilus</name>
    <dbReference type="NCBI Taxonomy" id="2291"/>
    <lineage>
        <taxon>Bacteria</taxon>
        <taxon>Pseudomonadati</taxon>
        <taxon>Thermodesulfobacteriota</taxon>
        <taxon>Desulfobacteria</taxon>
        <taxon>Desulfobacterales</taxon>
        <taxon>Desulfobacteraceae</taxon>
        <taxon>Desulfobacter</taxon>
    </lineage>
</organism>
<reference evidence="19 20" key="1">
    <citation type="submission" date="2018-06" db="EMBL/GenBank/DDBJ databases">
        <title>Complete Genome Sequence of Desulfobacter hydrogenophilus (DSM3380).</title>
        <authorList>
            <person name="Marietou A."/>
            <person name="Schreiber L."/>
            <person name="Marshall I."/>
            <person name="Jorgensen B."/>
        </authorList>
    </citation>
    <scope>NUCLEOTIDE SEQUENCE [LARGE SCALE GENOMIC DNA]</scope>
    <source>
        <strain evidence="19 20">DSM 3380</strain>
    </source>
</reference>
<dbReference type="SUPFAM" id="SSF158472">
    <property type="entry name" value="HAMP domain-like"/>
    <property type="match status" value="1"/>
</dbReference>
<sequence>MKLKYKLFIALVFSSCLILLLVVGVMQFTIRKNFIGFLNDVEFRKQAGMIALLTKSYTRHSGWHAFKKDPRAWHDLLDLVRSVQGEVEMIPPGPGFGHPHGGPKPGPGPRGPQTSDPAAIPNDPISLHRRLCLFDEQKNYVAGECRQDSEFDYYPIVLSNRTIGYLGLVNMYDMRQPLELAFLKKQTQIVYIIGVGILVISLLVSYIISRQVLRPVNALAKGTREMRRFNFEARVNVRSNDELGALAQDFNRMAVTLQQYETMKKNWISDISHELRTPVAVIRSKLEAIQDGIREMTPEFLDSLHKDILGLGRLINDLHQISLMDSGNLSVNLKSISIEALLNKIIEAFAIRYEQRGIDIQKAWEPGTLPLVSGDAALLKRVFANLLENTLKYTDAPGLLKLDCKVKQTHLMIEMDDSAPAVPTACLESIFERLYRLDQSRNRALGGSGLGLSMSREIISLHQGTITARPSSLGGLKIIIELPISTETSKP</sequence>
<dbReference type="SUPFAM" id="SSF47384">
    <property type="entry name" value="Homodimeric domain of signal transducing histidine kinase"/>
    <property type="match status" value="1"/>
</dbReference>
<dbReference type="InterPro" id="IPR050398">
    <property type="entry name" value="HssS/ArlS-like"/>
</dbReference>
<feature type="domain" description="Histidine kinase" evidence="16">
    <location>
        <begin position="270"/>
        <end position="486"/>
    </location>
</feature>
<dbReference type="CDD" id="cd06225">
    <property type="entry name" value="HAMP"/>
    <property type="match status" value="1"/>
</dbReference>
<evidence type="ECO:0000256" key="12">
    <source>
        <dbReference type="ARBA" id="ARBA00023012"/>
    </source>
</evidence>
<dbReference type="GO" id="GO:0005524">
    <property type="term" value="F:ATP binding"/>
    <property type="evidence" value="ECO:0007669"/>
    <property type="project" value="UniProtKB-KW"/>
</dbReference>
<feature type="region of interest" description="Disordered" evidence="14">
    <location>
        <begin position="91"/>
        <end position="120"/>
    </location>
</feature>
<evidence type="ECO:0000313" key="18">
    <source>
        <dbReference type="EMBL" id="QBH14362.1"/>
    </source>
</evidence>
<dbReference type="OrthoDB" id="9812241at2"/>
<evidence type="ECO:0000256" key="7">
    <source>
        <dbReference type="ARBA" id="ARBA00022692"/>
    </source>
</evidence>
<dbReference type="Gene3D" id="6.10.340.10">
    <property type="match status" value="1"/>
</dbReference>
<name>A0A328FGW0_9BACT</name>
<dbReference type="InterPro" id="IPR036890">
    <property type="entry name" value="HATPase_C_sf"/>
</dbReference>
<evidence type="ECO:0000259" key="16">
    <source>
        <dbReference type="PROSITE" id="PS50109"/>
    </source>
</evidence>
<dbReference type="EMBL" id="CP036313">
    <property type="protein sequence ID" value="QBH14362.1"/>
    <property type="molecule type" value="Genomic_DNA"/>
</dbReference>
<dbReference type="InterPro" id="IPR003660">
    <property type="entry name" value="HAMP_dom"/>
</dbReference>
<gene>
    <name evidence="19" type="ORF">DO021_09375</name>
    <name evidence="18" type="ORF">EYB58_16420</name>
</gene>
<dbReference type="EC" id="2.7.13.3" evidence="3"/>
<dbReference type="PROSITE" id="PS50885">
    <property type="entry name" value="HAMP"/>
    <property type="match status" value="1"/>
</dbReference>
<keyword evidence="4" id="KW-1003">Cell membrane</keyword>
<keyword evidence="9" id="KW-0418">Kinase</keyword>
<dbReference type="SUPFAM" id="SSF55874">
    <property type="entry name" value="ATPase domain of HSP90 chaperone/DNA topoisomerase II/histidine kinase"/>
    <property type="match status" value="1"/>
</dbReference>
<dbReference type="InterPro" id="IPR004358">
    <property type="entry name" value="Sig_transdc_His_kin-like_C"/>
</dbReference>
<evidence type="ECO:0000313" key="19">
    <source>
        <dbReference type="EMBL" id="RAM02313.1"/>
    </source>
</evidence>
<dbReference type="Proteomes" id="UP000293902">
    <property type="component" value="Chromosome"/>
</dbReference>
<dbReference type="Pfam" id="PF00512">
    <property type="entry name" value="HisKA"/>
    <property type="match status" value="1"/>
</dbReference>
<dbReference type="Pfam" id="PF02518">
    <property type="entry name" value="HATPase_c"/>
    <property type="match status" value="1"/>
</dbReference>
<dbReference type="InterPro" id="IPR003594">
    <property type="entry name" value="HATPase_dom"/>
</dbReference>
<dbReference type="PANTHER" id="PTHR45528:SF1">
    <property type="entry name" value="SENSOR HISTIDINE KINASE CPXA"/>
    <property type="match status" value="1"/>
</dbReference>
<evidence type="ECO:0000256" key="14">
    <source>
        <dbReference type="SAM" id="MobiDB-lite"/>
    </source>
</evidence>
<dbReference type="InterPro" id="IPR036097">
    <property type="entry name" value="HisK_dim/P_sf"/>
</dbReference>
<dbReference type="GO" id="GO:0005886">
    <property type="term" value="C:plasma membrane"/>
    <property type="evidence" value="ECO:0007669"/>
    <property type="project" value="UniProtKB-SubCell"/>
</dbReference>
<evidence type="ECO:0000256" key="2">
    <source>
        <dbReference type="ARBA" id="ARBA00004651"/>
    </source>
</evidence>
<comment type="catalytic activity">
    <reaction evidence="1">
        <text>ATP + protein L-histidine = ADP + protein N-phospho-L-histidine.</text>
        <dbReference type="EC" id="2.7.13.3"/>
    </reaction>
</comment>
<evidence type="ECO:0000256" key="10">
    <source>
        <dbReference type="ARBA" id="ARBA00022840"/>
    </source>
</evidence>
<dbReference type="InterPro" id="IPR005467">
    <property type="entry name" value="His_kinase_dom"/>
</dbReference>
<evidence type="ECO:0000256" key="9">
    <source>
        <dbReference type="ARBA" id="ARBA00022777"/>
    </source>
</evidence>
<reference evidence="18 21" key="2">
    <citation type="submission" date="2019-02" db="EMBL/GenBank/DDBJ databases">
        <title>Complete genome sequence of Desulfobacter hydrogenophilus AcRS1.</title>
        <authorList>
            <person name="Marietou A."/>
            <person name="Lund M.B."/>
            <person name="Marshall I.P.G."/>
            <person name="Schreiber L."/>
            <person name="Jorgensen B."/>
        </authorList>
    </citation>
    <scope>NUCLEOTIDE SEQUENCE [LARGE SCALE GENOMIC DNA]</scope>
    <source>
        <strain evidence="18 21">AcRS1</strain>
    </source>
</reference>
<dbReference type="CDD" id="cd00082">
    <property type="entry name" value="HisKA"/>
    <property type="match status" value="1"/>
</dbReference>
<dbReference type="SMART" id="SM00387">
    <property type="entry name" value="HATPase_c"/>
    <property type="match status" value="1"/>
</dbReference>
<dbReference type="SMART" id="SM00388">
    <property type="entry name" value="HisKA"/>
    <property type="match status" value="1"/>
</dbReference>
<protein>
    <recommendedName>
        <fullName evidence="3">histidine kinase</fullName>
        <ecNumber evidence="3">2.7.13.3</ecNumber>
    </recommendedName>
</protein>
<dbReference type="EMBL" id="QLNI01000016">
    <property type="protein sequence ID" value="RAM02313.1"/>
    <property type="molecule type" value="Genomic_DNA"/>
</dbReference>
<comment type="subcellular location">
    <subcellularLocation>
        <location evidence="2">Cell membrane</location>
        <topology evidence="2">Multi-pass membrane protein</topology>
    </subcellularLocation>
</comment>
<evidence type="ECO:0000256" key="8">
    <source>
        <dbReference type="ARBA" id="ARBA00022741"/>
    </source>
</evidence>
<evidence type="ECO:0000313" key="21">
    <source>
        <dbReference type="Proteomes" id="UP000293902"/>
    </source>
</evidence>
<evidence type="ECO:0000313" key="20">
    <source>
        <dbReference type="Proteomes" id="UP000248798"/>
    </source>
</evidence>
<evidence type="ECO:0000259" key="17">
    <source>
        <dbReference type="PROSITE" id="PS50885"/>
    </source>
</evidence>
<dbReference type="SMART" id="SM00304">
    <property type="entry name" value="HAMP"/>
    <property type="match status" value="1"/>
</dbReference>
<evidence type="ECO:0000256" key="6">
    <source>
        <dbReference type="ARBA" id="ARBA00022679"/>
    </source>
</evidence>
<keyword evidence="7 15" id="KW-0812">Transmembrane</keyword>
<dbReference type="Gene3D" id="1.10.287.130">
    <property type="match status" value="1"/>
</dbReference>
<dbReference type="Gene3D" id="3.30.565.10">
    <property type="entry name" value="Histidine kinase-like ATPase, C-terminal domain"/>
    <property type="match status" value="1"/>
</dbReference>
<dbReference type="PROSITE" id="PS50109">
    <property type="entry name" value="HIS_KIN"/>
    <property type="match status" value="1"/>
</dbReference>
<dbReference type="PANTHER" id="PTHR45528">
    <property type="entry name" value="SENSOR HISTIDINE KINASE CPXA"/>
    <property type="match status" value="1"/>
</dbReference>
<keyword evidence="21" id="KW-1185">Reference proteome</keyword>
<evidence type="ECO:0000256" key="4">
    <source>
        <dbReference type="ARBA" id="ARBA00022475"/>
    </source>
</evidence>
<dbReference type="InterPro" id="IPR003661">
    <property type="entry name" value="HisK_dim/P_dom"/>
</dbReference>
<evidence type="ECO:0000256" key="15">
    <source>
        <dbReference type="SAM" id="Phobius"/>
    </source>
</evidence>
<evidence type="ECO:0000256" key="1">
    <source>
        <dbReference type="ARBA" id="ARBA00000085"/>
    </source>
</evidence>
<dbReference type="RefSeq" id="WP_111956001.1">
    <property type="nucleotide sequence ID" value="NZ_CP036313.1"/>
</dbReference>
<evidence type="ECO:0000256" key="11">
    <source>
        <dbReference type="ARBA" id="ARBA00022989"/>
    </source>
</evidence>
<keyword evidence="11 15" id="KW-1133">Transmembrane helix</keyword>
<evidence type="ECO:0000256" key="5">
    <source>
        <dbReference type="ARBA" id="ARBA00022553"/>
    </source>
</evidence>
<dbReference type="Proteomes" id="UP000248798">
    <property type="component" value="Unassembled WGS sequence"/>
</dbReference>
<keyword evidence="13 15" id="KW-0472">Membrane</keyword>
<dbReference type="PRINTS" id="PR00344">
    <property type="entry name" value="BCTRLSENSOR"/>
</dbReference>
<keyword evidence="12" id="KW-0902">Two-component regulatory system</keyword>
<keyword evidence="6" id="KW-0808">Transferase</keyword>
<dbReference type="GO" id="GO:0000155">
    <property type="term" value="F:phosphorelay sensor kinase activity"/>
    <property type="evidence" value="ECO:0007669"/>
    <property type="project" value="InterPro"/>
</dbReference>
<dbReference type="AlphaFoldDB" id="A0A328FGW0"/>
<feature type="transmembrane region" description="Helical" evidence="15">
    <location>
        <begin position="189"/>
        <end position="208"/>
    </location>
</feature>
<accession>A0A328FGW0</accession>
<proteinExistence type="predicted"/>
<evidence type="ECO:0000256" key="3">
    <source>
        <dbReference type="ARBA" id="ARBA00012438"/>
    </source>
</evidence>
<keyword evidence="8" id="KW-0547">Nucleotide-binding</keyword>
<feature type="domain" description="HAMP" evidence="17">
    <location>
        <begin position="210"/>
        <end position="262"/>
    </location>
</feature>